<reference evidence="1" key="1">
    <citation type="submission" date="2022-08" db="UniProtKB">
        <authorList>
            <consortium name="EnsemblMetazoa"/>
        </authorList>
    </citation>
    <scope>IDENTIFICATION</scope>
    <source>
        <strain evidence="1">EBRO</strain>
    </source>
</reference>
<protein>
    <submittedName>
        <fullName evidence="1">Uncharacterized protein</fullName>
    </submittedName>
</protein>
<dbReference type="EnsemblMetazoa" id="AATE011009-RA">
    <property type="protein sequence ID" value="AATE011009-PA.1"/>
    <property type="gene ID" value="AATE011009"/>
</dbReference>
<dbReference type="VEuPathDB" id="VectorBase:AATE011009"/>
<name>A0A182J474_ANOAO</name>
<evidence type="ECO:0000313" key="1">
    <source>
        <dbReference type="EnsemblMetazoa" id="AATE011009-PA.1"/>
    </source>
</evidence>
<proteinExistence type="predicted"/>
<organism evidence="1">
    <name type="scientific">Anopheles atroparvus</name>
    <name type="common">European mosquito</name>
    <dbReference type="NCBI Taxonomy" id="41427"/>
    <lineage>
        <taxon>Eukaryota</taxon>
        <taxon>Metazoa</taxon>
        <taxon>Ecdysozoa</taxon>
        <taxon>Arthropoda</taxon>
        <taxon>Hexapoda</taxon>
        <taxon>Insecta</taxon>
        <taxon>Pterygota</taxon>
        <taxon>Neoptera</taxon>
        <taxon>Endopterygota</taxon>
        <taxon>Diptera</taxon>
        <taxon>Nematocera</taxon>
        <taxon>Culicoidea</taxon>
        <taxon>Culicidae</taxon>
        <taxon>Anophelinae</taxon>
        <taxon>Anopheles</taxon>
    </lineage>
</organism>
<dbReference type="AlphaFoldDB" id="A0A182J474"/>
<sequence>MLRHVRIDRTQRIVQQRYTPLANDGHIARRQLCQIRLKGAHLQHLPVPVLIERLAEKDVLPEASGEQPRFLTSHLQDGSLPRAHRAHDSDKAAPFELDAQVRKCAGRWLLLLLLLVERLTGNSPPGRQMLHRYGHVFPNQPFVGFVEQPASFGGIAILHQFRVLVAPCAVRHRWYPRVHLNLVVLEEFLQPARRNQTLPELGNPAPEQPGHGVGHVGEVARGHEHLRGRYVLVERDESEHHAQHGGPRREELERHVDGAHVTALQHLLQFLAACVRDELRERSLPGVHLDHPDAGNDFIHQPYSFVRFECRPEAKPGGQFSGVCCCCGVMMTIATIPITPDQPTSYQSSTAASTITTGDVHMKHTRYEAMSNRFTSFDIRLTTLPGEVSPSAFRDRRRAFR</sequence>
<accession>A0A182J474</accession>